<dbReference type="Proteomes" id="UP001189429">
    <property type="component" value="Unassembled WGS sequence"/>
</dbReference>
<accession>A0ABN9STU2</accession>
<protein>
    <recommendedName>
        <fullName evidence="4">DUSP domain-containing protein</fullName>
    </recommendedName>
</protein>
<evidence type="ECO:0000256" key="1">
    <source>
        <dbReference type="SAM" id="MobiDB-lite"/>
    </source>
</evidence>
<feature type="compositionally biased region" description="Low complexity" evidence="1">
    <location>
        <begin position="977"/>
        <end position="986"/>
    </location>
</feature>
<evidence type="ECO:0000313" key="2">
    <source>
        <dbReference type="EMBL" id="CAK0835551.1"/>
    </source>
</evidence>
<dbReference type="EMBL" id="CAUYUJ010013113">
    <property type="protein sequence ID" value="CAK0835551.1"/>
    <property type="molecule type" value="Genomic_DNA"/>
</dbReference>
<name>A0ABN9STU2_9DINO</name>
<feature type="compositionally biased region" description="Acidic residues" evidence="1">
    <location>
        <begin position="1178"/>
        <end position="1188"/>
    </location>
</feature>
<organism evidence="2 3">
    <name type="scientific">Prorocentrum cordatum</name>
    <dbReference type="NCBI Taxonomy" id="2364126"/>
    <lineage>
        <taxon>Eukaryota</taxon>
        <taxon>Sar</taxon>
        <taxon>Alveolata</taxon>
        <taxon>Dinophyceae</taxon>
        <taxon>Prorocentrales</taxon>
        <taxon>Prorocentraceae</taxon>
        <taxon>Prorocentrum</taxon>
    </lineage>
</organism>
<dbReference type="InterPro" id="IPR035927">
    <property type="entry name" value="DUSP-like_sf"/>
</dbReference>
<feature type="compositionally biased region" description="Acidic residues" evidence="1">
    <location>
        <begin position="1209"/>
        <end position="1221"/>
    </location>
</feature>
<feature type="compositionally biased region" description="Acidic residues" evidence="1">
    <location>
        <begin position="1091"/>
        <end position="1102"/>
    </location>
</feature>
<reference evidence="2" key="1">
    <citation type="submission" date="2023-10" db="EMBL/GenBank/DDBJ databases">
        <authorList>
            <person name="Chen Y."/>
            <person name="Shah S."/>
            <person name="Dougan E. K."/>
            <person name="Thang M."/>
            <person name="Chan C."/>
        </authorList>
    </citation>
    <scope>NUCLEOTIDE SEQUENCE [LARGE SCALE GENOMIC DNA]</scope>
</reference>
<feature type="region of interest" description="Disordered" evidence="1">
    <location>
        <begin position="1"/>
        <end position="38"/>
    </location>
</feature>
<feature type="compositionally biased region" description="Gly residues" evidence="1">
    <location>
        <begin position="1003"/>
        <end position="1018"/>
    </location>
</feature>
<feature type="compositionally biased region" description="Gly residues" evidence="1">
    <location>
        <begin position="146"/>
        <end position="155"/>
    </location>
</feature>
<sequence>MGAKSSTAAGHRFAGSLRRSSSRDSGDGGRAPRPAAAPTVEEVMLAARFADGDGAAGAPPFYAVAAQWFDAWRLFVAGEAQPPGPVANGPLVDGSAPCAGDVVWVRAEDWRLLRAQHGGGPVLRRASAELFPPAEPPSTGPQLTDGGAGEAGGGAEGERLRALLREARGPLAAGCGALGRELAAEAAHLREGPWAVRGGLGGRRSGRPAERAAAAAQSAARSRVLEAAESQYGGEELKEALEALRPLEGGVSLQRLDELMHQLCALEEAQVATACLLQALQDYDRLGVELWLEQGSAVAIAAGTLDIHVVYFATGTPGMVQPRGMAVDGALAASVREQRSHMRRVLSAAMSPKEDVLSLVTGDFNWVAAPEDRMVKSTGEFSGADDAAEQREAMATLWSPAGLYEVRQDEPTHECAQAWSQLDRCYWNADLAGQLDRDISCTALEWVPHLSAHRAIAFGRRTPARRKAGAAPVRPEIVAVASWSLRVAAVHQELRQSWWRSAGGSSAVDPGLPPVPSSGHGVPPLRDLAFLKQAMRITADWMLQESSTTAPEASLDDNVGHTLRFIRAAERGATGVMQQCLHASPRLGTLVPSPLQLASARGRQLQPYRQLAVELARDSALEELSALQAQRGDLTEQEVGVRRSRILTKLKKLAPGRSGSLAGVASTSGDILTDPKEMADALRQHWQDVFAQRPVDEQLLEQWVRDDAPPQVPPPDAGAWALRRSHVQKALEQSPNSALGPDGLSFAAWRRLGPLAVDVLWNAPQAITMEAEAEYFEEFITTFNTSLMVFLPKGAGATHRGLTDHKPAALPAATKKAVRAGKFTNANIFALQNKMRVNIVCKDLESNEPFIAAALKSTRFKSSYFWADVLLMLNLWLNSSLLNGSDDQEVMLSALREGKTWLKLMQYLALRTSKSGVRRTSTTAQRLKSLFKTAEPMKSRTPTKKQSDDAEGDESSSVVSSDSEEAGNVEARMMLGDESSSVVSSDSELETDERKLDDDIGVDGDGGPGEPAGAPGKGEVGESELDGGISEDGDESYDESGGKRTVSGIINEIVSKIDGGIISEGGGESPDEPAGEAPGKGEVGESKLDGDEGGDESPDEPAGEAPGKGEAGESKLDGDEGGHESSDEPACEAPGKGEVGESKLDGGIIEDGDESSDEPASEAPAGKGEAGESKLDGDINEGGDEVSDEPACKAQGKGEVGESKLDGGIIEDGDESSDEPAGEGAPCKGEVGKSKLDGDINEDESGEELECGKEPDTPDEELDGEECSEGEIPDLGFKTPDPKCPLTLSSGSPTPPTTPAELNEMGKQRTEVPEVVKPAAPTNKDFATKFHDFGLSEIGTPLFARPPVATVEKFRGAQNYAVYSESGAVVNVLLKCKAFRIITNPLSSQPPCPNYGWAKHGGAQQARDLCARARGFDVPMIV</sequence>
<dbReference type="Gene3D" id="3.30.2230.10">
    <property type="entry name" value="DUSP-like"/>
    <property type="match status" value="1"/>
</dbReference>
<feature type="region of interest" description="Disordered" evidence="1">
    <location>
        <begin position="130"/>
        <end position="155"/>
    </location>
</feature>
<feature type="compositionally biased region" description="Acidic residues" evidence="1">
    <location>
        <begin position="1021"/>
        <end position="1038"/>
    </location>
</feature>
<evidence type="ECO:0008006" key="4">
    <source>
        <dbReference type="Google" id="ProtNLM"/>
    </source>
</evidence>
<feature type="compositionally biased region" description="Basic and acidic residues" evidence="1">
    <location>
        <begin position="1110"/>
        <end position="1126"/>
    </location>
</feature>
<feature type="compositionally biased region" description="Acidic residues" evidence="1">
    <location>
        <begin position="1239"/>
        <end position="1249"/>
    </location>
</feature>
<proteinExistence type="predicted"/>
<dbReference type="SUPFAM" id="SSF143791">
    <property type="entry name" value="DUSP-like"/>
    <property type="match status" value="1"/>
</dbReference>
<feature type="compositionally biased region" description="Acidic residues" evidence="1">
    <location>
        <begin position="1148"/>
        <end position="1160"/>
    </location>
</feature>
<feature type="region of interest" description="Disordered" evidence="1">
    <location>
        <begin position="928"/>
        <end position="1310"/>
    </location>
</feature>
<feature type="compositionally biased region" description="Acidic residues" evidence="1">
    <location>
        <begin position="1257"/>
        <end position="1272"/>
    </location>
</feature>
<keyword evidence="3" id="KW-1185">Reference proteome</keyword>
<comment type="caution">
    <text evidence="2">The sequence shown here is derived from an EMBL/GenBank/DDBJ whole genome shotgun (WGS) entry which is preliminary data.</text>
</comment>
<evidence type="ECO:0000313" key="3">
    <source>
        <dbReference type="Proteomes" id="UP001189429"/>
    </source>
</evidence>
<gene>
    <name evidence="2" type="ORF">PCOR1329_LOCUS32387</name>
</gene>